<evidence type="ECO:0000256" key="1">
    <source>
        <dbReference type="ARBA" id="ARBA00022857"/>
    </source>
</evidence>
<sequence length="330" mass="33976">MKVLVTGAAGFIGRMVMAELATRARLTVDGAEREVEAILALDLDAAAMADLEAADLRVRALGGGLTDAGAAAAIEAASPGLVIHLAAVVSGAAEADFDLGVSVNLLGTLELLNLCRRFAAPPVLLFSSSVAVFSCPDNDSIDDDRMPAPRSSYGAQKLMGEILVRDASRKGFVLGRALRFPTISVRPGKPNKAASSFASGILREPLAGEPAVLPVGPGLRLHLASPEAALAAVFHAAGLEQAALEGETTLTLPGVSVSVAEMVATLGRLAGAEVAARIRPAPDPAIEAIVASWPGEIRCPRARALGFEADADFDALLRRHMARIGWGAEA</sequence>
<protein>
    <submittedName>
        <fullName evidence="4">Nucleoside-diphosphate-sugar epimerase</fullName>
    </submittedName>
</protein>
<keyword evidence="1" id="KW-0521">NADP</keyword>
<dbReference type="Proteomes" id="UP000199118">
    <property type="component" value="Unassembled WGS sequence"/>
</dbReference>
<evidence type="ECO:0000259" key="3">
    <source>
        <dbReference type="Pfam" id="PF01370"/>
    </source>
</evidence>
<feature type="domain" description="NAD-dependent epimerase/dehydratase" evidence="3">
    <location>
        <begin position="3"/>
        <end position="216"/>
    </location>
</feature>
<evidence type="ECO:0000313" key="5">
    <source>
        <dbReference type="Proteomes" id="UP000199118"/>
    </source>
</evidence>
<dbReference type="EMBL" id="FNMZ01000001">
    <property type="protein sequence ID" value="SDW44943.1"/>
    <property type="molecule type" value="Genomic_DNA"/>
</dbReference>
<proteinExistence type="predicted"/>
<dbReference type="GO" id="GO:0016491">
    <property type="term" value="F:oxidoreductase activity"/>
    <property type="evidence" value="ECO:0007669"/>
    <property type="project" value="InterPro"/>
</dbReference>
<evidence type="ECO:0000256" key="2">
    <source>
        <dbReference type="ARBA" id="ARBA00023277"/>
    </source>
</evidence>
<accession>A0A1H2TLV4</accession>
<dbReference type="Gene3D" id="3.90.25.10">
    <property type="entry name" value="UDP-galactose 4-epimerase, domain 1"/>
    <property type="match status" value="1"/>
</dbReference>
<dbReference type="Pfam" id="PF01370">
    <property type="entry name" value="Epimerase"/>
    <property type="match status" value="1"/>
</dbReference>
<reference evidence="4 5" key="1">
    <citation type="submission" date="2016-10" db="EMBL/GenBank/DDBJ databases">
        <authorList>
            <person name="de Groot N.N."/>
        </authorList>
    </citation>
    <scope>NUCLEOTIDE SEQUENCE [LARGE SCALE GENOMIC DNA]</scope>
    <source>
        <strain evidence="4 5">DSM 17890</strain>
    </source>
</reference>
<keyword evidence="5" id="KW-1185">Reference proteome</keyword>
<organism evidence="4 5">
    <name type="scientific">Albimonas donghaensis</name>
    <dbReference type="NCBI Taxonomy" id="356660"/>
    <lineage>
        <taxon>Bacteria</taxon>
        <taxon>Pseudomonadati</taxon>
        <taxon>Pseudomonadota</taxon>
        <taxon>Alphaproteobacteria</taxon>
        <taxon>Rhodobacterales</taxon>
        <taxon>Paracoccaceae</taxon>
        <taxon>Albimonas</taxon>
    </lineage>
</organism>
<keyword evidence="2" id="KW-0119">Carbohydrate metabolism</keyword>
<dbReference type="Gene3D" id="3.40.50.720">
    <property type="entry name" value="NAD(P)-binding Rossmann-like Domain"/>
    <property type="match status" value="1"/>
</dbReference>
<dbReference type="PANTHER" id="PTHR43103">
    <property type="entry name" value="NUCLEOSIDE-DIPHOSPHATE-SUGAR EPIMERASE"/>
    <property type="match status" value="1"/>
</dbReference>
<dbReference type="STRING" id="356660.SAMN05444336_1011042"/>
<dbReference type="PANTHER" id="PTHR43103:SF3">
    <property type="entry name" value="ADP-L-GLYCERO-D-MANNO-HEPTOSE-6-EPIMERASE"/>
    <property type="match status" value="1"/>
</dbReference>
<dbReference type="RefSeq" id="WP_092680016.1">
    <property type="nucleotide sequence ID" value="NZ_FNMZ01000001.1"/>
</dbReference>
<gene>
    <name evidence="4" type="ORF">SAMN05444336_1011042</name>
</gene>
<dbReference type="NCBIfam" id="NF043036">
    <property type="entry name" value="ErythonDh"/>
    <property type="match status" value="1"/>
</dbReference>
<name>A0A1H2TLV4_9RHOB</name>
<evidence type="ECO:0000313" key="4">
    <source>
        <dbReference type="EMBL" id="SDW44943.1"/>
    </source>
</evidence>
<dbReference type="AlphaFoldDB" id="A0A1H2TLV4"/>
<dbReference type="InterPro" id="IPR001509">
    <property type="entry name" value="Epimerase_deHydtase"/>
</dbReference>
<dbReference type="SUPFAM" id="SSF51735">
    <property type="entry name" value="NAD(P)-binding Rossmann-fold domains"/>
    <property type="match status" value="1"/>
</dbReference>
<dbReference type="InterPro" id="IPR036291">
    <property type="entry name" value="NAD(P)-bd_dom_sf"/>
</dbReference>
<dbReference type="InterPro" id="IPR050005">
    <property type="entry name" value="DenD"/>
</dbReference>
<dbReference type="OrthoDB" id="9801056at2"/>